<dbReference type="OMA" id="IFTHAYN"/>
<dbReference type="Proteomes" id="UP000053890">
    <property type="component" value="Unassembled WGS sequence"/>
</dbReference>
<feature type="non-terminal residue" evidence="2">
    <location>
        <position position="383"/>
    </location>
</feature>
<evidence type="ECO:0000259" key="1">
    <source>
        <dbReference type="Pfam" id="PF03399"/>
    </source>
</evidence>
<dbReference type="AlphaFoldDB" id="A0A0P9ISU1"/>
<name>A0A0P9ISU1_RHOGW</name>
<dbReference type="OrthoDB" id="264795at2759"/>
<dbReference type="GO" id="GO:0005737">
    <property type="term" value="C:cytoplasm"/>
    <property type="evidence" value="ECO:0007669"/>
    <property type="project" value="TreeGrafter"/>
</dbReference>
<dbReference type="InterPro" id="IPR045107">
    <property type="entry name" value="SAC3/GANP/THP3"/>
</dbReference>
<organism evidence="2 3">
    <name type="scientific">Rhodotorula graminis (strain WP1)</name>
    <dbReference type="NCBI Taxonomy" id="578459"/>
    <lineage>
        <taxon>Eukaryota</taxon>
        <taxon>Fungi</taxon>
        <taxon>Dikarya</taxon>
        <taxon>Basidiomycota</taxon>
        <taxon>Pucciniomycotina</taxon>
        <taxon>Microbotryomycetes</taxon>
        <taxon>Sporidiobolales</taxon>
        <taxon>Sporidiobolaceae</taxon>
        <taxon>Rhodotorula</taxon>
    </lineage>
</organism>
<dbReference type="STRING" id="578459.A0A0P9ISU1"/>
<dbReference type="GO" id="GO:0070390">
    <property type="term" value="C:transcription export complex 2"/>
    <property type="evidence" value="ECO:0007669"/>
    <property type="project" value="TreeGrafter"/>
</dbReference>
<dbReference type="GeneID" id="28974076"/>
<dbReference type="Pfam" id="PF03399">
    <property type="entry name" value="SAC3_GANP"/>
    <property type="match status" value="1"/>
</dbReference>
<proteinExistence type="predicted"/>
<evidence type="ECO:0000313" key="3">
    <source>
        <dbReference type="Proteomes" id="UP000053890"/>
    </source>
</evidence>
<feature type="domain" description="SAC3/GANP/THP3 conserved" evidence="1">
    <location>
        <begin position="16"/>
        <end position="311"/>
    </location>
</feature>
<dbReference type="GO" id="GO:0006406">
    <property type="term" value="P:mRNA export from nucleus"/>
    <property type="evidence" value="ECO:0007669"/>
    <property type="project" value="TreeGrafter"/>
</dbReference>
<keyword evidence="3" id="KW-1185">Reference proteome</keyword>
<protein>
    <recommendedName>
        <fullName evidence="1">SAC3/GANP/THP3 conserved domain-containing protein</fullName>
    </recommendedName>
</protein>
<reference evidence="2 3" key="1">
    <citation type="journal article" date="2015" name="Front. Microbiol.">
        <title>Genome sequence of the plant growth promoting endophytic yeast Rhodotorula graminis WP1.</title>
        <authorList>
            <person name="Firrincieli A."/>
            <person name="Otillar R."/>
            <person name="Salamov A."/>
            <person name="Schmutz J."/>
            <person name="Khan Z."/>
            <person name="Redman R.S."/>
            <person name="Fleck N.D."/>
            <person name="Lindquist E."/>
            <person name="Grigoriev I.V."/>
            <person name="Doty S.L."/>
        </authorList>
    </citation>
    <scope>NUCLEOTIDE SEQUENCE [LARGE SCALE GENOMIC DNA]</scope>
    <source>
        <strain evidence="2 3">WP1</strain>
    </source>
</reference>
<dbReference type="InterPro" id="IPR005062">
    <property type="entry name" value="SAC3/GANP/THP3_conserved"/>
</dbReference>
<gene>
    <name evidence="2" type="ORF">RHOBADRAFT_39533</name>
</gene>
<dbReference type="Gene3D" id="1.25.40.990">
    <property type="match status" value="1"/>
</dbReference>
<sequence length="383" mass="42660">MRLDQATDFEGTCVDMCPEWEREEREYQNNVDPLERYPGTTRIDPSRAVKAFHRPAAGNDQPLPSDVRPPRVLHQTLDYLFHTLLPTLPLAQTHPFLRDRTRSVRQDFTVQNVRGPSAIECNERIARYHILAVGALREQSGFSESQELEQLRKVLKSLNEFYDDARVSGVAVPSPNEAEFRAYNLLTHLRDPDIVWSTELLPRSLFTHPLLQRALALHRLAQRANLARGERASPFAFARLFKLVADRDTPYLFACILCTHFAEVRKGALEALRAAFLRQHSALPLATVARMLGCDDEAEARSVCELVGLVVRVDEGGVAVAEIHKQAVLKATTLKPHVSLRLVEAKRGKASYQDVIDGKTSGAAPVVAAAPVPARPARPPPAA</sequence>
<dbReference type="PANTHER" id="PTHR12436:SF3">
    <property type="entry name" value="GERMINAL-CENTER ASSOCIATED NUCLEAR PROTEIN"/>
    <property type="match status" value="1"/>
</dbReference>
<evidence type="ECO:0000313" key="2">
    <source>
        <dbReference type="EMBL" id="KPV72479.1"/>
    </source>
</evidence>
<accession>A0A0P9ISU1</accession>
<dbReference type="PANTHER" id="PTHR12436">
    <property type="entry name" value="80 KDA MCM3-ASSOCIATED PROTEIN"/>
    <property type="match status" value="1"/>
</dbReference>
<dbReference type="RefSeq" id="XP_018268528.1">
    <property type="nucleotide sequence ID" value="XM_018413627.1"/>
</dbReference>
<dbReference type="EMBL" id="KQ474087">
    <property type="protein sequence ID" value="KPV72479.1"/>
    <property type="molecule type" value="Genomic_DNA"/>
</dbReference>